<name>A0ABP6W3L4_9GAMM</name>
<sequence>MFKYIGFSLWLLLAGCQGAQQPAPVPEPEPQAPIPEPGPQPFENEVISVPVSPLTEIIDDAWESSN</sequence>
<comment type="caution">
    <text evidence="3">The sequence shown here is derived from an EMBL/GenBank/DDBJ whole genome shotgun (WGS) entry which is preliminary data.</text>
</comment>
<evidence type="ECO:0000256" key="2">
    <source>
        <dbReference type="SAM" id="SignalP"/>
    </source>
</evidence>
<protein>
    <submittedName>
        <fullName evidence="3">Uncharacterized protein</fullName>
    </submittedName>
</protein>
<gene>
    <name evidence="3" type="ORF">GCM10022394_24600</name>
</gene>
<dbReference type="EMBL" id="BAABCX010000003">
    <property type="protein sequence ID" value="GAA3543677.1"/>
    <property type="molecule type" value="Genomic_DNA"/>
</dbReference>
<dbReference type="RefSeq" id="WP_344958427.1">
    <property type="nucleotide sequence ID" value="NZ_BAABCX010000003.1"/>
</dbReference>
<feature type="signal peptide" evidence="2">
    <location>
        <begin position="1"/>
        <end position="19"/>
    </location>
</feature>
<proteinExistence type="predicted"/>
<keyword evidence="4" id="KW-1185">Reference proteome</keyword>
<keyword evidence="2" id="KW-0732">Signal</keyword>
<accession>A0ABP6W3L4</accession>
<organism evidence="3 4">
    <name type="scientific">Zobellella aerophila</name>
    <dbReference type="NCBI Taxonomy" id="870480"/>
    <lineage>
        <taxon>Bacteria</taxon>
        <taxon>Pseudomonadati</taxon>
        <taxon>Pseudomonadota</taxon>
        <taxon>Gammaproteobacteria</taxon>
        <taxon>Aeromonadales</taxon>
        <taxon>Aeromonadaceae</taxon>
        <taxon>Zobellella</taxon>
    </lineage>
</organism>
<reference evidence="4" key="1">
    <citation type="journal article" date="2019" name="Int. J. Syst. Evol. Microbiol.">
        <title>The Global Catalogue of Microorganisms (GCM) 10K type strain sequencing project: providing services to taxonomists for standard genome sequencing and annotation.</title>
        <authorList>
            <consortium name="The Broad Institute Genomics Platform"/>
            <consortium name="The Broad Institute Genome Sequencing Center for Infectious Disease"/>
            <person name="Wu L."/>
            <person name="Ma J."/>
        </authorList>
    </citation>
    <scope>NUCLEOTIDE SEQUENCE [LARGE SCALE GENOMIC DNA]</scope>
    <source>
        <strain evidence="4">JCM 17110</strain>
    </source>
</reference>
<dbReference type="Proteomes" id="UP001500795">
    <property type="component" value="Unassembled WGS sequence"/>
</dbReference>
<evidence type="ECO:0000313" key="3">
    <source>
        <dbReference type="EMBL" id="GAA3543677.1"/>
    </source>
</evidence>
<dbReference type="PROSITE" id="PS51257">
    <property type="entry name" value="PROKAR_LIPOPROTEIN"/>
    <property type="match status" value="1"/>
</dbReference>
<feature type="chain" id="PRO_5046256588" evidence="2">
    <location>
        <begin position="20"/>
        <end position="66"/>
    </location>
</feature>
<feature type="compositionally biased region" description="Pro residues" evidence="1">
    <location>
        <begin position="23"/>
        <end position="40"/>
    </location>
</feature>
<feature type="region of interest" description="Disordered" evidence="1">
    <location>
        <begin position="19"/>
        <end position="44"/>
    </location>
</feature>
<evidence type="ECO:0000256" key="1">
    <source>
        <dbReference type="SAM" id="MobiDB-lite"/>
    </source>
</evidence>
<evidence type="ECO:0000313" key="4">
    <source>
        <dbReference type="Proteomes" id="UP001500795"/>
    </source>
</evidence>